<evidence type="ECO:0000256" key="3">
    <source>
        <dbReference type="SAM" id="MobiDB-lite"/>
    </source>
</evidence>
<feature type="transmembrane region" description="Helical" evidence="4">
    <location>
        <begin position="437"/>
        <end position="461"/>
    </location>
</feature>
<evidence type="ECO:0000256" key="4">
    <source>
        <dbReference type="SAM" id="Phobius"/>
    </source>
</evidence>
<keyword evidence="2 4" id="KW-0472">Membrane</keyword>
<evidence type="ECO:0000256" key="2">
    <source>
        <dbReference type="ARBA" id="ARBA00023136"/>
    </source>
</evidence>
<dbReference type="RefSeq" id="WP_170119234.1">
    <property type="nucleotide sequence ID" value="NZ_QGGL01000002.1"/>
</dbReference>
<dbReference type="EMBL" id="QGGL01000002">
    <property type="protein sequence ID" value="PWK15929.1"/>
    <property type="molecule type" value="Genomic_DNA"/>
</dbReference>
<dbReference type="PANTHER" id="PTHR22550">
    <property type="entry name" value="SPORE GERMINATION PROTEIN"/>
    <property type="match status" value="1"/>
</dbReference>
<comment type="similarity">
    <text evidence="1">Belongs to the GerABKA family.</text>
</comment>
<sequence>MTTKWLNGLIKTLSQRQGLNDRRGASREIPELPLTEDPRENAQRVLDAVNHSIDVVSESLTTERHAPQVLYLKSMIDTSVMQRDIIRPLKSLHLQGKSWNLIHEYVTIGQRRVVEELTEAILLLMDGWTLVALPGQSRFQCFKTDKEQSRPVSKAENQSIVMGPQEAFSESLEINISLIRKRLKTPDLEIISLVVGDLTQTKVIVLGIKGIVNDEYMKLMIKRIRNIETDGLIGSGELVQLLDDQPLSPFPQYNLSERPDSVVAGLIEGKVAVIVAGSPYAFTGPSSFIEFFHSPEDYYNRWAASSLVRMLRLMGVIGSITFSGIYVATLQYHYEIIPANMLKTIALSRAKVPFPPLYEALFLELTLEVLREAGARLPAKVGQTMGIVGGIVIGQAAVSAGFTSNVMIIVVSLSALASFVTPSYVMGNAVRVVRFPVIVLAGMWGFLGLTSGVLMILIHLLNLSSLHAPYMSPFAPLRLADLKDTFLRLPTQLLSFRPMLTRSKRNRKNNSPSLKRK</sequence>
<dbReference type="GO" id="GO:0016020">
    <property type="term" value="C:membrane"/>
    <property type="evidence" value="ECO:0007669"/>
    <property type="project" value="InterPro"/>
</dbReference>
<feature type="transmembrane region" description="Helical" evidence="4">
    <location>
        <begin position="311"/>
        <end position="334"/>
    </location>
</feature>
<organism evidence="5 6">
    <name type="scientific">Tumebacillus permanentifrigoris</name>
    <dbReference type="NCBI Taxonomy" id="378543"/>
    <lineage>
        <taxon>Bacteria</taxon>
        <taxon>Bacillati</taxon>
        <taxon>Bacillota</taxon>
        <taxon>Bacilli</taxon>
        <taxon>Bacillales</taxon>
        <taxon>Alicyclobacillaceae</taxon>
        <taxon>Tumebacillus</taxon>
    </lineage>
</organism>
<protein>
    <submittedName>
        <fullName evidence="5">GerA spore germination protein</fullName>
    </submittedName>
</protein>
<dbReference type="Proteomes" id="UP000245634">
    <property type="component" value="Unassembled WGS sequence"/>
</dbReference>
<feature type="compositionally biased region" description="Basic and acidic residues" evidence="3">
    <location>
        <begin position="19"/>
        <end position="37"/>
    </location>
</feature>
<name>A0A316DFF1_9BACL</name>
<dbReference type="AlphaFoldDB" id="A0A316DFF1"/>
<reference evidence="5 6" key="1">
    <citation type="submission" date="2018-05" db="EMBL/GenBank/DDBJ databases">
        <title>Genomic Encyclopedia of Type Strains, Phase IV (KMG-IV): sequencing the most valuable type-strain genomes for metagenomic binning, comparative biology and taxonomic classification.</title>
        <authorList>
            <person name="Goeker M."/>
        </authorList>
    </citation>
    <scope>NUCLEOTIDE SEQUENCE [LARGE SCALE GENOMIC DNA]</scope>
    <source>
        <strain evidence="5 6">DSM 18773</strain>
    </source>
</reference>
<keyword evidence="4" id="KW-1133">Transmembrane helix</keyword>
<dbReference type="PIRSF" id="PIRSF005690">
    <property type="entry name" value="GerBA"/>
    <property type="match status" value="1"/>
</dbReference>
<evidence type="ECO:0000313" key="5">
    <source>
        <dbReference type="EMBL" id="PWK15929.1"/>
    </source>
</evidence>
<keyword evidence="4" id="KW-0812">Transmembrane</keyword>
<dbReference type="InterPro" id="IPR004995">
    <property type="entry name" value="Spore_Ger"/>
</dbReference>
<proteinExistence type="inferred from homology"/>
<dbReference type="Pfam" id="PF03323">
    <property type="entry name" value="GerA"/>
    <property type="match status" value="1"/>
</dbReference>
<feature type="region of interest" description="Disordered" evidence="3">
    <location>
        <begin position="17"/>
        <end position="37"/>
    </location>
</feature>
<keyword evidence="6" id="KW-1185">Reference proteome</keyword>
<evidence type="ECO:0000313" key="6">
    <source>
        <dbReference type="Proteomes" id="UP000245634"/>
    </source>
</evidence>
<dbReference type="PANTHER" id="PTHR22550:SF5">
    <property type="entry name" value="LEUCINE ZIPPER PROTEIN 4"/>
    <property type="match status" value="1"/>
</dbReference>
<dbReference type="InterPro" id="IPR050768">
    <property type="entry name" value="UPF0353/GerABKA_families"/>
</dbReference>
<evidence type="ECO:0000256" key="1">
    <source>
        <dbReference type="ARBA" id="ARBA00005278"/>
    </source>
</evidence>
<feature type="transmembrane region" description="Helical" evidence="4">
    <location>
        <begin position="406"/>
        <end position="425"/>
    </location>
</feature>
<comment type="caution">
    <text evidence="5">The sequence shown here is derived from an EMBL/GenBank/DDBJ whole genome shotgun (WGS) entry which is preliminary data.</text>
</comment>
<accession>A0A316DFF1</accession>
<gene>
    <name evidence="5" type="ORF">C7459_102175</name>
</gene>
<dbReference type="GO" id="GO:0009847">
    <property type="term" value="P:spore germination"/>
    <property type="evidence" value="ECO:0007669"/>
    <property type="project" value="InterPro"/>
</dbReference>